<keyword evidence="3" id="KW-1185">Reference proteome</keyword>
<proteinExistence type="predicted"/>
<dbReference type="EMBL" id="JAFBMS010000017">
    <property type="protein sequence ID" value="KAG9345859.1"/>
    <property type="molecule type" value="Genomic_DNA"/>
</dbReference>
<organism evidence="2 3">
    <name type="scientific">Albula glossodonta</name>
    <name type="common">roundjaw bonefish</name>
    <dbReference type="NCBI Taxonomy" id="121402"/>
    <lineage>
        <taxon>Eukaryota</taxon>
        <taxon>Metazoa</taxon>
        <taxon>Chordata</taxon>
        <taxon>Craniata</taxon>
        <taxon>Vertebrata</taxon>
        <taxon>Euteleostomi</taxon>
        <taxon>Actinopterygii</taxon>
        <taxon>Neopterygii</taxon>
        <taxon>Teleostei</taxon>
        <taxon>Albuliformes</taxon>
        <taxon>Albulidae</taxon>
        <taxon>Albula</taxon>
    </lineage>
</organism>
<dbReference type="OrthoDB" id="8956494at2759"/>
<dbReference type="InterPro" id="IPR059034">
    <property type="entry name" value="SH3_AEBP2_C"/>
</dbReference>
<feature type="domain" description="AEBP2-like C-terminal SH3" evidence="1">
    <location>
        <begin position="48"/>
        <end position="89"/>
    </location>
</feature>
<feature type="non-terminal residue" evidence="2">
    <location>
        <position position="279"/>
    </location>
</feature>
<reference evidence="2" key="1">
    <citation type="thesis" date="2021" institute="BYU ScholarsArchive" country="Provo, UT, USA">
        <title>Applications of and Algorithms for Genome Assembly and Genomic Analyses with an Emphasis on Marine Teleosts.</title>
        <authorList>
            <person name="Pickett B.D."/>
        </authorList>
    </citation>
    <scope>NUCLEOTIDE SEQUENCE</scope>
    <source>
        <strain evidence="2">HI-2016</strain>
    </source>
</reference>
<evidence type="ECO:0000259" key="1">
    <source>
        <dbReference type="Pfam" id="PF26014"/>
    </source>
</evidence>
<evidence type="ECO:0000313" key="2">
    <source>
        <dbReference type="EMBL" id="KAG9345859.1"/>
    </source>
</evidence>
<evidence type="ECO:0000313" key="3">
    <source>
        <dbReference type="Proteomes" id="UP000824540"/>
    </source>
</evidence>
<sequence>MRVSLQQALHQQEWRNHGFGLSSNELAHLSPAGVESCRGAARVFHPSPNLRLPDVWVSETDRPQLKTKVVHLSQLPQDTAVLLDPNIYRVGVPSERLFVVSPQNAATETAETEDVFLDSEESSLSSPAAFRQSHGEEAVLGGCEKNRVTWSHGLWDTTAAPPVCLGLSSPTLHCQALPTLALACCSQIGLAWPGDTDSLILEQAAFNFSLEIWAEGSIGLQGPNDLIPLVQPLDGDRHVSDNLGVDTPLLSSLVLAHAASFTSPFRTAALPSSTAKHGQ</sequence>
<accession>A0A8T2P0J2</accession>
<protein>
    <recommendedName>
        <fullName evidence="1">AEBP2-like C-terminal SH3 domain-containing protein</fullName>
    </recommendedName>
</protein>
<gene>
    <name evidence="2" type="ORF">JZ751_009015</name>
</gene>
<dbReference type="Pfam" id="PF26014">
    <property type="entry name" value="SH3_AEBP2_C"/>
    <property type="match status" value="1"/>
</dbReference>
<dbReference type="Proteomes" id="UP000824540">
    <property type="component" value="Unassembled WGS sequence"/>
</dbReference>
<name>A0A8T2P0J2_9TELE</name>
<comment type="caution">
    <text evidence="2">The sequence shown here is derived from an EMBL/GenBank/DDBJ whole genome shotgun (WGS) entry which is preliminary data.</text>
</comment>
<dbReference type="AlphaFoldDB" id="A0A8T2P0J2"/>